<dbReference type="Pfam" id="PF00106">
    <property type="entry name" value="adh_short"/>
    <property type="match status" value="1"/>
</dbReference>
<proteinExistence type="predicted"/>
<dbReference type="InterPro" id="IPR002347">
    <property type="entry name" value="SDR_fam"/>
</dbReference>
<organism evidence="1">
    <name type="scientific">Gordonia amarae</name>
    <dbReference type="NCBI Taxonomy" id="36821"/>
    <lineage>
        <taxon>Bacteria</taxon>
        <taxon>Bacillati</taxon>
        <taxon>Actinomycetota</taxon>
        <taxon>Actinomycetes</taxon>
        <taxon>Mycobacteriales</taxon>
        <taxon>Gordoniaceae</taxon>
        <taxon>Gordonia</taxon>
    </lineage>
</organism>
<protein>
    <submittedName>
        <fullName evidence="1">SDR family NAD(P)-dependent oxidoreductase</fullName>
    </submittedName>
</protein>
<name>A0A857KVG5_9ACTN</name>
<evidence type="ECO:0000313" key="1">
    <source>
        <dbReference type="EMBL" id="QHN38691.1"/>
    </source>
</evidence>
<dbReference type="SUPFAM" id="SSF51735">
    <property type="entry name" value="NAD(P)-binding Rossmann-fold domains"/>
    <property type="match status" value="1"/>
</dbReference>
<accession>A0A857KVG5</accession>
<dbReference type="AlphaFoldDB" id="A0A857KVG5"/>
<sequence>MTGGGSGIGAALTDALVAVGAKVRCADIDLDAAKRVAAQAAGPGTAVAVELDVIDPAAVRAVVDDVVAETGAMCHHARCAHVAHV</sequence>
<dbReference type="InterPro" id="IPR036291">
    <property type="entry name" value="NAD(P)-bd_dom_sf"/>
</dbReference>
<reference evidence="1" key="1">
    <citation type="journal article" date="2021" name="Nat. Microbiol.">
        <title>Cocultivation of an ultrasmall environmental parasitic bacterium with lytic ability against bacteria associated with wastewater foams.</title>
        <authorList>
            <person name="Batinovic S."/>
            <person name="Rose J.J.A."/>
            <person name="Ratcliffe J."/>
            <person name="Seviour R.J."/>
            <person name="Petrovski S."/>
        </authorList>
    </citation>
    <scope>NUCLEOTIDE SEQUENCE</scope>
    <source>
        <strain evidence="1">CON44</strain>
    </source>
</reference>
<gene>
    <name evidence="1" type="ORF">GII30_05390</name>
</gene>
<dbReference type="EMBL" id="CP045810">
    <property type="protein sequence ID" value="QHN38691.1"/>
    <property type="molecule type" value="Genomic_DNA"/>
</dbReference>
<dbReference type="Gene3D" id="3.40.50.720">
    <property type="entry name" value="NAD(P)-binding Rossmann-like Domain"/>
    <property type="match status" value="1"/>
</dbReference>